<dbReference type="EMBL" id="PJEX01000050">
    <property type="protein sequence ID" value="TKW57129.1"/>
    <property type="molecule type" value="Genomic_DNA"/>
</dbReference>
<keyword evidence="3" id="KW-1185">Reference proteome</keyword>
<name>A0A4U6XNJ2_9PEZI</name>
<dbReference type="STRING" id="1306861.A0A4U6XNJ2"/>
<sequence length="217" mass="24907">MSEKNTTDTKSATGPEFLGNERNKPTPEQIINLMQLYTEKMKYGGGMYDVLDLKLNIFRDICDKVGIPSSNFAGAFSMMLKGRALDFYYYRLCEVDVDSPRDFLAMVRRVREYFETQDRLFQYDAEWNNISLRSIILENPRKTTAECFELLLDKLYILNGALNTERPQTHGILRYKVLIACKGVEECKLCLFKPAPTFEGVCSQLRSSIGIISSETQ</sequence>
<comment type="caution">
    <text evidence="2">The sequence shown here is derived from an EMBL/GenBank/DDBJ whole genome shotgun (WGS) entry which is preliminary data.</text>
</comment>
<gene>
    <name evidence="2" type="ORF">CTA1_7953</name>
</gene>
<evidence type="ECO:0000313" key="2">
    <source>
        <dbReference type="EMBL" id="TKW57129.1"/>
    </source>
</evidence>
<accession>A0A4U6XNJ2</accession>
<organism evidence="2 3">
    <name type="scientific">Colletotrichum tanaceti</name>
    <dbReference type="NCBI Taxonomy" id="1306861"/>
    <lineage>
        <taxon>Eukaryota</taxon>
        <taxon>Fungi</taxon>
        <taxon>Dikarya</taxon>
        <taxon>Ascomycota</taxon>
        <taxon>Pezizomycotina</taxon>
        <taxon>Sordariomycetes</taxon>
        <taxon>Hypocreomycetidae</taxon>
        <taxon>Glomerellales</taxon>
        <taxon>Glomerellaceae</taxon>
        <taxon>Colletotrichum</taxon>
        <taxon>Colletotrichum destructivum species complex</taxon>
    </lineage>
</organism>
<reference evidence="2 3" key="1">
    <citation type="journal article" date="2019" name="PLoS ONE">
        <title>Comparative genome analysis indicates high evolutionary potential of pathogenicity genes in Colletotrichum tanaceti.</title>
        <authorList>
            <person name="Lelwala R.V."/>
            <person name="Korhonen P.K."/>
            <person name="Young N.D."/>
            <person name="Scott J.B."/>
            <person name="Ades P.A."/>
            <person name="Gasser R.B."/>
            <person name="Taylor P.W.J."/>
        </authorList>
    </citation>
    <scope>NUCLEOTIDE SEQUENCE [LARGE SCALE GENOMIC DNA]</scope>
    <source>
        <strain evidence="2">BRIP57314</strain>
    </source>
</reference>
<protein>
    <submittedName>
        <fullName evidence="2">Uncharacterized protein</fullName>
    </submittedName>
</protein>
<dbReference type="OrthoDB" id="4850545at2759"/>
<feature type="region of interest" description="Disordered" evidence="1">
    <location>
        <begin position="1"/>
        <end position="24"/>
    </location>
</feature>
<proteinExistence type="predicted"/>
<dbReference type="AlphaFoldDB" id="A0A4U6XNJ2"/>
<dbReference type="Proteomes" id="UP000310108">
    <property type="component" value="Unassembled WGS sequence"/>
</dbReference>
<evidence type="ECO:0000256" key="1">
    <source>
        <dbReference type="SAM" id="MobiDB-lite"/>
    </source>
</evidence>
<evidence type="ECO:0000313" key="3">
    <source>
        <dbReference type="Proteomes" id="UP000310108"/>
    </source>
</evidence>